<dbReference type="EMBL" id="BRXX01000292">
    <property type="protein sequence ID" value="GMI02943.1"/>
    <property type="molecule type" value="Genomic_DNA"/>
</dbReference>
<evidence type="ECO:0000259" key="1">
    <source>
        <dbReference type="PROSITE" id="PS50011"/>
    </source>
</evidence>
<gene>
    <name evidence="2" type="ORF">TrVE_jg10439</name>
</gene>
<dbReference type="PANTHER" id="PTHR43173">
    <property type="entry name" value="ABC1 FAMILY PROTEIN"/>
    <property type="match status" value="1"/>
</dbReference>
<keyword evidence="3" id="KW-1185">Reference proteome</keyword>
<name>A0A9W7C679_9STRA</name>
<dbReference type="SUPFAM" id="SSF56112">
    <property type="entry name" value="Protein kinase-like (PK-like)"/>
    <property type="match status" value="1"/>
</dbReference>
<dbReference type="PROSITE" id="PS50011">
    <property type="entry name" value="PROTEIN_KINASE_DOM"/>
    <property type="match status" value="1"/>
</dbReference>
<dbReference type="Pfam" id="PF03109">
    <property type="entry name" value="ABC1"/>
    <property type="match status" value="1"/>
</dbReference>
<dbReference type="InterPro" id="IPR051130">
    <property type="entry name" value="Mito_struct-func_regulator"/>
</dbReference>
<organism evidence="2 3">
    <name type="scientific">Triparma verrucosa</name>
    <dbReference type="NCBI Taxonomy" id="1606542"/>
    <lineage>
        <taxon>Eukaryota</taxon>
        <taxon>Sar</taxon>
        <taxon>Stramenopiles</taxon>
        <taxon>Ochrophyta</taxon>
        <taxon>Bolidophyceae</taxon>
        <taxon>Parmales</taxon>
        <taxon>Triparmaceae</taxon>
        <taxon>Triparma</taxon>
    </lineage>
</organism>
<accession>A0A9W7C679</accession>
<feature type="domain" description="Protein kinase" evidence="1">
    <location>
        <begin position="160"/>
        <end position="478"/>
    </location>
</feature>
<evidence type="ECO:0000313" key="3">
    <source>
        <dbReference type="Proteomes" id="UP001165160"/>
    </source>
</evidence>
<dbReference type="InterPro" id="IPR000719">
    <property type="entry name" value="Prot_kinase_dom"/>
</dbReference>
<dbReference type="InterPro" id="IPR004147">
    <property type="entry name" value="ABC1_dom"/>
</dbReference>
<dbReference type="AlphaFoldDB" id="A0A9W7C679"/>
<comment type="caution">
    <text evidence="2">The sequence shown here is derived from an EMBL/GenBank/DDBJ whole genome shotgun (WGS) entry which is preliminary data.</text>
</comment>
<proteinExistence type="predicted"/>
<dbReference type="CDD" id="cd05121">
    <property type="entry name" value="ABC1_ADCK3-like"/>
    <property type="match status" value="1"/>
</dbReference>
<protein>
    <recommendedName>
        <fullName evidence="1">Protein kinase domain-containing protein</fullName>
    </recommendedName>
</protein>
<dbReference type="GO" id="GO:0004672">
    <property type="term" value="F:protein kinase activity"/>
    <property type="evidence" value="ECO:0007669"/>
    <property type="project" value="InterPro"/>
</dbReference>
<reference evidence="3" key="1">
    <citation type="journal article" date="2023" name="Commun. Biol.">
        <title>Genome analysis of Parmales, the sister group of diatoms, reveals the evolutionary specialization of diatoms from phago-mixotrophs to photoautotrophs.</title>
        <authorList>
            <person name="Ban H."/>
            <person name="Sato S."/>
            <person name="Yoshikawa S."/>
            <person name="Yamada K."/>
            <person name="Nakamura Y."/>
            <person name="Ichinomiya M."/>
            <person name="Sato N."/>
            <person name="Blanc-Mathieu R."/>
            <person name="Endo H."/>
            <person name="Kuwata A."/>
            <person name="Ogata H."/>
        </authorList>
    </citation>
    <scope>NUCLEOTIDE SEQUENCE [LARGE SCALE GENOMIC DNA]</scope>
    <source>
        <strain evidence="3">NIES 3699</strain>
    </source>
</reference>
<evidence type="ECO:0000313" key="2">
    <source>
        <dbReference type="EMBL" id="GMI02943.1"/>
    </source>
</evidence>
<dbReference type="Proteomes" id="UP001165160">
    <property type="component" value="Unassembled WGS sequence"/>
</dbReference>
<sequence>MTPSSSPRSNNFIRIGALLKTRESRKLALYAGGAAFVGSKLHGVSRSFDFWSRAFPIWLRYRRIDWQRRSGNLSDAEARSRLEDLHEKAADDILNAILHMRGAYVKIGQVMSSRPDVIPKAWVERLSSLQDDVPGRGGEIAKKQIRKELGASKSKRLIETLVEEQIGAAATGQVHRARLDGKDVCVKVQYPEAEGLYKKDLATVRLFLKLLQPEWSPVMAEISRRFLSEFDFRNEAVALGEVRANLKSRPRIDDVDVEVPEPLPDLSSKKIVTMQYLPNSEKLADWGKARAATLPRYAPWSGYLLRRRLRRTVVALLAYHGQEILLDGVFNGDPHPGNLLVLDNDPRRIGLIDYGQTTRLEKKRRLLLCELIIALADKDETRAVEIFTKAGFKTKKMDKSIVFQWADLWFNADYVGPLNPQSHIEKLNKFDPIKDVPEDWVMAARVRMLLGGLASHLGMSFKVAEIWKPFAEEALENA</sequence>
<dbReference type="InterPro" id="IPR011009">
    <property type="entry name" value="Kinase-like_dom_sf"/>
</dbReference>
<dbReference type="GO" id="GO:0005524">
    <property type="term" value="F:ATP binding"/>
    <property type="evidence" value="ECO:0007669"/>
    <property type="project" value="InterPro"/>
</dbReference>
<dbReference type="PANTHER" id="PTHR43173:SF34">
    <property type="entry name" value="ABC1 ATYPICAL KINASE-LIKE DOMAIN-CONTAINING PROTEIN"/>
    <property type="match status" value="1"/>
</dbReference>